<dbReference type="PANTHER" id="PTHR11732">
    <property type="entry name" value="ALDO/KETO REDUCTASE"/>
    <property type="match status" value="1"/>
</dbReference>
<dbReference type="SUPFAM" id="SSF51430">
    <property type="entry name" value="NAD(P)-linked oxidoreductase"/>
    <property type="match status" value="1"/>
</dbReference>
<keyword evidence="1" id="KW-0472">Membrane</keyword>
<dbReference type="Proteomes" id="UP000492821">
    <property type="component" value="Unassembled WGS sequence"/>
</dbReference>
<feature type="transmembrane region" description="Helical" evidence="1">
    <location>
        <begin position="42"/>
        <end position="65"/>
    </location>
</feature>
<evidence type="ECO:0000259" key="2">
    <source>
        <dbReference type="Pfam" id="PF00248"/>
    </source>
</evidence>
<dbReference type="Pfam" id="PF00248">
    <property type="entry name" value="Aldo_ket_red"/>
    <property type="match status" value="1"/>
</dbReference>
<reference evidence="3" key="1">
    <citation type="journal article" date="2013" name="Genetics">
        <title>The draft genome and transcriptome of Panagrellus redivivus are shaped by the harsh demands of a free-living lifestyle.</title>
        <authorList>
            <person name="Srinivasan J."/>
            <person name="Dillman A.R."/>
            <person name="Macchietto M.G."/>
            <person name="Heikkinen L."/>
            <person name="Lakso M."/>
            <person name="Fracchia K.M."/>
            <person name="Antoshechkin I."/>
            <person name="Mortazavi A."/>
            <person name="Wong G."/>
            <person name="Sternberg P.W."/>
        </authorList>
    </citation>
    <scope>NUCLEOTIDE SEQUENCE [LARGE SCALE GENOMIC DNA]</scope>
    <source>
        <strain evidence="3">MT8872</strain>
    </source>
</reference>
<evidence type="ECO:0000256" key="1">
    <source>
        <dbReference type="SAM" id="Phobius"/>
    </source>
</evidence>
<keyword evidence="1" id="KW-0812">Transmembrane</keyword>
<keyword evidence="3" id="KW-1185">Reference proteome</keyword>
<name>A0A7E4ZYE5_PANRE</name>
<proteinExistence type="predicted"/>
<dbReference type="GO" id="GO:0016491">
    <property type="term" value="F:oxidoreductase activity"/>
    <property type="evidence" value="ECO:0007669"/>
    <property type="project" value="InterPro"/>
</dbReference>
<reference evidence="4" key="2">
    <citation type="submission" date="2020-10" db="UniProtKB">
        <authorList>
            <consortium name="WormBaseParasite"/>
        </authorList>
    </citation>
    <scope>IDENTIFICATION</scope>
</reference>
<accession>A0A7E4ZYE5</accession>
<dbReference type="FunFam" id="3.20.20.100:FF:000029">
    <property type="entry name" value="Aldo-keto reductase"/>
    <property type="match status" value="1"/>
</dbReference>
<dbReference type="PRINTS" id="PR00069">
    <property type="entry name" value="ALDKETRDTASE"/>
</dbReference>
<feature type="domain" description="NADP-dependent oxidoreductase" evidence="2">
    <location>
        <begin position="166"/>
        <end position="445"/>
    </location>
</feature>
<dbReference type="Gene3D" id="3.20.20.100">
    <property type="entry name" value="NADP-dependent oxidoreductase domain"/>
    <property type="match status" value="1"/>
</dbReference>
<sequence length="479" mass="53729">MYLIDAIIVLWGAFDLSIIKSFQSQLIDYLRLACYLNNISNAIVNLTFMAGIMTQIAAQFALYSFSTHMSTVQNMTETKHHIWLDQGIWSKCSNPEVHTVARNIVDRIAAVDYASKGMTSTRAGNYLFNAVLIVIAFFVDILGGNVEKMTAVPSIPLSNGQKLPLLGLGTWLASDEKLLNAAVRAALDAGYRYIDTAELYKNEHVIGAVVKEYIDAGKFKREDIYITTKLPLYGHHNAAHYIEESLKKLQTDYIDLYLIHTPIPLEINDEKTGIKFVNGEPIPLTSIPLIETWKVLEKYYNEGKLKAIGVSNFNEEQLQDLYDKATVKPHNIQVECHILFPQKPLFALCKKLGVTLTAYAPIGSPGRGEAQKGAGFVEGDPMSHPLVKRLAEKYGKTPAQILIRQLIQRGISTIPKSTNPDRVRENFNVLDFELTADELAEFDKIPGDKRLFLFDFGKAHPWHPFKADLKKVLGYEQPA</sequence>
<feature type="transmembrane region" description="Helical" evidence="1">
    <location>
        <begin position="126"/>
        <end position="146"/>
    </location>
</feature>
<evidence type="ECO:0000313" key="3">
    <source>
        <dbReference type="Proteomes" id="UP000492821"/>
    </source>
</evidence>
<dbReference type="AlphaFoldDB" id="A0A7E4ZYE5"/>
<dbReference type="InterPro" id="IPR036812">
    <property type="entry name" value="NAD(P)_OxRdtase_dom_sf"/>
</dbReference>
<dbReference type="InterPro" id="IPR020471">
    <property type="entry name" value="AKR"/>
</dbReference>
<organism evidence="3 4">
    <name type="scientific">Panagrellus redivivus</name>
    <name type="common">Microworm</name>
    <dbReference type="NCBI Taxonomy" id="6233"/>
    <lineage>
        <taxon>Eukaryota</taxon>
        <taxon>Metazoa</taxon>
        <taxon>Ecdysozoa</taxon>
        <taxon>Nematoda</taxon>
        <taxon>Chromadorea</taxon>
        <taxon>Rhabditida</taxon>
        <taxon>Tylenchina</taxon>
        <taxon>Panagrolaimomorpha</taxon>
        <taxon>Panagrolaimoidea</taxon>
        <taxon>Panagrolaimidae</taxon>
        <taxon>Panagrellus</taxon>
    </lineage>
</organism>
<dbReference type="InterPro" id="IPR023210">
    <property type="entry name" value="NADP_OxRdtase_dom"/>
</dbReference>
<dbReference type="WBParaSite" id="Pan_g2933.t1">
    <property type="protein sequence ID" value="Pan_g2933.t1"/>
    <property type="gene ID" value="Pan_g2933"/>
</dbReference>
<protein>
    <submittedName>
        <fullName evidence="4">Aldo_ket_red domain-containing protein</fullName>
    </submittedName>
</protein>
<keyword evidence="1" id="KW-1133">Transmembrane helix</keyword>
<evidence type="ECO:0000313" key="4">
    <source>
        <dbReference type="WBParaSite" id="Pan_g2933.t1"/>
    </source>
</evidence>